<accession>A0ABS5VEV7</accession>
<evidence type="ECO:0000313" key="3">
    <source>
        <dbReference type="Proteomes" id="UP001519641"/>
    </source>
</evidence>
<evidence type="ECO:0000256" key="1">
    <source>
        <dbReference type="SAM" id="Phobius"/>
    </source>
</evidence>
<keyword evidence="3" id="KW-1185">Reference proteome</keyword>
<proteinExistence type="predicted"/>
<keyword evidence="1" id="KW-0812">Transmembrane</keyword>
<dbReference type="EMBL" id="JAHEWS010000012">
    <property type="protein sequence ID" value="MBT1588025.1"/>
    <property type="molecule type" value="Genomic_DNA"/>
</dbReference>
<evidence type="ECO:0008006" key="4">
    <source>
        <dbReference type="Google" id="ProtNLM"/>
    </source>
</evidence>
<gene>
    <name evidence="2" type="ORF">KK097_09390</name>
</gene>
<organism evidence="2 3">
    <name type="scientific">Curtobacterium aurantiacum</name>
    <dbReference type="NCBI Taxonomy" id="3236919"/>
    <lineage>
        <taxon>Bacteria</taxon>
        <taxon>Bacillati</taxon>
        <taxon>Actinomycetota</taxon>
        <taxon>Actinomycetes</taxon>
        <taxon>Micrococcales</taxon>
        <taxon>Microbacteriaceae</taxon>
        <taxon>Curtobacterium</taxon>
    </lineage>
</organism>
<feature type="transmembrane region" description="Helical" evidence="1">
    <location>
        <begin position="44"/>
        <end position="61"/>
    </location>
</feature>
<evidence type="ECO:0000313" key="2">
    <source>
        <dbReference type="EMBL" id="MBT1588025.1"/>
    </source>
</evidence>
<keyword evidence="1" id="KW-0472">Membrane</keyword>
<reference evidence="2 3" key="1">
    <citation type="submission" date="2021-05" db="EMBL/GenBank/DDBJ databases">
        <title>Whole genome sequence of Curtobacterium flaccumfaciens pv. flaccumfaciens strain CFBP 8819.</title>
        <authorList>
            <person name="Osdaghi E."/>
            <person name="Taghouti G."/>
            <person name="Portier P."/>
            <person name="Fazliarab A."/>
            <person name="Taghavi S.M."/>
            <person name="Briand M."/>
            <person name="Le-Saux M."/>
            <person name="Jacques M.-A."/>
        </authorList>
    </citation>
    <scope>NUCLEOTIDE SEQUENCE [LARGE SCALE GENOMIC DNA]</scope>
    <source>
        <strain evidence="2 3">CFBP 8819</strain>
    </source>
</reference>
<dbReference type="RefSeq" id="WP_214544470.1">
    <property type="nucleotide sequence ID" value="NZ_JAHEWS010000012.1"/>
</dbReference>
<protein>
    <recommendedName>
        <fullName evidence="4">Integral membrane protein</fullName>
    </recommendedName>
</protein>
<feature type="transmembrane region" description="Helical" evidence="1">
    <location>
        <begin position="96"/>
        <end position="117"/>
    </location>
</feature>
<comment type="caution">
    <text evidence="2">The sequence shown here is derived from an EMBL/GenBank/DDBJ whole genome shotgun (WGS) entry which is preliminary data.</text>
</comment>
<dbReference type="Proteomes" id="UP001519641">
    <property type="component" value="Unassembled WGS sequence"/>
</dbReference>
<keyword evidence="1" id="KW-1133">Transmembrane helix</keyword>
<name>A0ABS5VEV7_9MICO</name>
<sequence length="140" mass="14659">MTVTTAARPPRPVGHGPVGGGLRFLAELVAWVAVPWALWPHSPVLAIAAVLVLVVPPAVFGTPGDRPGGDPPVAAPGMVTIASVLAHLVGAVAAAWAVWPTAVAIVVTVLCIAVVVSEQPRWRALVRRERERTDDRLAKR</sequence>